<proteinExistence type="predicted"/>
<dbReference type="HOGENOM" id="CLU_2476679_0_0_5"/>
<reference evidence="1 2" key="1">
    <citation type="submission" date="2013-12" db="EMBL/GenBank/DDBJ databases">
        <title>Complete genome sequence of Rhizobium etli bv. mimosae IE4771.</title>
        <authorList>
            <person name="Bustos P."/>
            <person name="Santamaria R.I."/>
            <person name="Lozano L."/>
            <person name="Ormeno-Orrillo E."/>
            <person name="Rogel M.A."/>
            <person name="Romero D."/>
            <person name="Cevallos M.A."/>
            <person name="Martinez-Romero E."/>
            <person name="Gonzalez V."/>
        </authorList>
    </citation>
    <scope>NUCLEOTIDE SEQUENCE [LARGE SCALE GENOMIC DNA]</scope>
    <source>
        <strain evidence="1 2">IE4771</strain>
    </source>
</reference>
<dbReference type="OrthoDB" id="7875908at2"/>
<organism evidence="1 2">
    <name type="scientific">Rhizobium etli bv. mimosae str. IE4771</name>
    <dbReference type="NCBI Taxonomy" id="1432050"/>
    <lineage>
        <taxon>Bacteria</taxon>
        <taxon>Pseudomonadati</taxon>
        <taxon>Pseudomonadota</taxon>
        <taxon>Alphaproteobacteria</taxon>
        <taxon>Hyphomicrobiales</taxon>
        <taxon>Rhizobiaceae</taxon>
        <taxon>Rhizobium/Agrobacterium group</taxon>
        <taxon>Rhizobium</taxon>
    </lineage>
</organism>
<name>A0A060HR87_RHIET</name>
<evidence type="ECO:0000313" key="2">
    <source>
        <dbReference type="Proteomes" id="UP000027180"/>
    </source>
</evidence>
<evidence type="ECO:0000313" key="1">
    <source>
        <dbReference type="EMBL" id="AIC25368.1"/>
    </source>
</evidence>
<protein>
    <submittedName>
        <fullName evidence="1">Uncharacterized protein</fullName>
    </submittedName>
</protein>
<dbReference type="KEGG" id="rei:IE4771_CH00198"/>
<sequence>MNKIVFEHYPASKLPEELRKGLEKDAMVRVVIEEEAQDKEREPFPGFGDLPKIERKPMTIGETLTAIRRLKAEDRPSVTVEEAVARIRRLRDEWDD</sequence>
<dbReference type="RefSeq" id="WP_010055679.1">
    <property type="nucleotide sequence ID" value="NZ_CP006986.1"/>
</dbReference>
<gene>
    <name evidence="1" type="ORF">IE4771_CH00198</name>
</gene>
<accession>A0A060HR87</accession>
<dbReference type="Proteomes" id="UP000027180">
    <property type="component" value="Chromosome"/>
</dbReference>
<dbReference type="AlphaFoldDB" id="A0A060HR87"/>
<dbReference type="EMBL" id="CP006986">
    <property type="protein sequence ID" value="AIC25368.1"/>
    <property type="molecule type" value="Genomic_DNA"/>
</dbReference>